<accession>B1ZW41</accession>
<protein>
    <submittedName>
        <fullName evidence="3">DJ-1 family protein</fullName>
    </submittedName>
</protein>
<keyword evidence="4" id="KW-1185">Reference proteome</keyword>
<name>B1ZW41_OPITP</name>
<keyword evidence="1" id="KW-0677">Repeat</keyword>
<organism evidence="3 4">
    <name type="scientific">Opitutus terrae (strain DSM 11246 / JCM 15787 / PB90-1)</name>
    <dbReference type="NCBI Taxonomy" id="452637"/>
    <lineage>
        <taxon>Bacteria</taxon>
        <taxon>Pseudomonadati</taxon>
        <taxon>Verrucomicrobiota</taxon>
        <taxon>Opitutia</taxon>
        <taxon>Opitutales</taxon>
        <taxon>Opitutaceae</taxon>
        <taxon>Opitutus</taxon>
    </lineage>
</organism>
<dbReference type="eggNOG" id="COG0693">
    <property type="taxonomic scope" value="Bacteria"/>
</dbReference>
<dbReference type="AlphaFoldDB" id="B1ZW41"/>
<dbReference type="InterPro" id="IPR050325">
    <property type="entry name" value="Prot/Nucl_acid_deglycase"/>
</dbReference>
<reference evidence="3 4" key="1">
    <citation type="journal article" date="2011" name="J. Bacteriol.">
        <title>Genome sequence of the verrucomicrobium Opitutus terrae PB90-1, an abundant inhabitant of rice paddy soil ecosystems.</title>
        <authorList>
            <person name="van Passel M.W."/>
            <person name="Kant R."/>
            <person name="Palva A."/>
            <person name="Copeland A."/>
            <person name="Lucas S."/>
            <person name="Lapidus A."/>
            <person name="Glavina del Rio T."/>
            <person name="Pitluck S."/>
            <person name="Goltsman E."/>
            <person name="Clum A."/>
            <person name="Sun H."/>
            <person name="Schmutz J."/>
            <person name="Larimer F.W."/>
            <person name="Land M.L."/>
            <person name="Hauser L."/>
            <person name="Kyrpides N."/>
            <person name="Mikhailova N."/>
            <person name="Richardson P.P."/>
            <person name="Janssen P.H."/>
            <person name="de Vos W.M."/>
            <person name="Smidt H."/>
        </authorList>
    </citation>
    <scope>NUCLEOTIDE SEQUENCE [LARGE SCALE GENOMIC DNA]</scope>
    <source>
        <strain evidence="4">DSM 11246 / JCM 15787 / PB90-1</strain>
    </source>
</reference>
<dbReference type="Proteomes" id="UP000007013">
    <property type="component" value="Chromosome"/>
</dbReference>
<dbReference type="STRING" id="452637.Oter_2774"/>
<evidence type="ECO:0000313" key="4">
    <source>
        <dbReference type="Proteomes" id="UP000007013"/>
    </source>
</evidence>
<dbReference type="PANTHER" id="PTHR48094">
    <property type="entry name" value="PROTEIN/NUCLEIC ACID DEGLYCASE DJ-1-RELATED"/>
    <property type="match status" value="1"/>
</dbReference>
<dbReference type="EMBL" id="CP001032">
    <property type="protein sequence ID" value="ACB76055.1"/>
    <property type="molecule type" value="Genomic_DNA"/>
</dbReference>
<dbReference type="KEGG" id="ote:Oter_2774"/>
<dbReference type="CDD" id="cd03135">
    <property type="entry name" value="GATase1_DJ-1"/>
    <property type="match status" value="1"/>
</dbReference>
<dbReference type="InterPro" id="IPR002818">
    <property type="entry name" value="DJ-1/PfpI"/>
</dbReference>
<dbReference type="Pfam" id="PF01965">
    <property type="entry name" value="DJ-1_PfpI"/>
    <property type="match status" value="1"/>
</dbReference>
<evidence type="ECO:0000256" key="1">
    <source>
        <dbReference type="ARBA" id="ARBA00022737"/>
    </source>
</evidence>
<dbReference type="GO" id="GO:0005737">
    <property type="term" value="C:cytoplasm"/>
    <property type="evidence" value="ECO:0007669"/>
    <property type="project" value="UniProtKB-ARBA"/>
</dbReference>
<dbReference type="SUPFAM" id="SSF52317">
    <property type="entry name" value="Class I glutamine amidotransferase-like"/>
    <property type="match status" value="1"/>
</dbReference>
<dbReference type="FunFam" id="3.40.50.880:FF:000015">
    <property type="entry name" value="Protein DJ-1 homolog C"/>
    <property type="match status" value="1"/>
</dbReference>
<dbReference type="InterPro" id="IPR029062">
    <property type="entry name" value="Class_I_gatase-like"/>
</dbReference>
<dbReference type="InterPro" id="IPR006287">
    <property type="entry name" value="DJ-1"/>
</dbReference>
<gene>
    <name evidence="3" type="ordered locus">Oter_2774</name>
</gene>
<dbReference type="Gene3D" id="3.40.50.880">
    <property type="match status" value="1"/>
</dbReference>
<dbReference type="HOGENOM" id="CLU_000445_44_2_0"/>
<sequence length="202" mass="21498">MAQAQHWEQKNVCIHDAAWFLLRMATVLVFLAEGFEEIEAIAPIDLLRRAGASVTVAALGDTLHVTGRTGVTVHADTTLAALPEQAFDCVVLPGGPGTKVLRGDPRVRTWVVRQNARGAWLAAICAAPTVLHDAGLLNGRRYTAHFSVAAELPALLAHERVVVDGNLITSRGAGTAVDFGLALVSKLFGEEKAREISAAICF</sequence>
<evidence type="ECO:0000313" key="3">
    <source>
        <dbReference type="EMBL" id="ACB76055.1"/>
    </source>
</evidence>
<feature type="domain" description="DJ-1/PfpI" evidence="2">
    <location>
        <begin position="26"/>
        <end position="185"/>
    </location>
</feature>
<dbReference type="PANTHER" id="PTHR48094:SF12">
    <property type="entry name" value="PARKINSON DISEASE PROTEIN 7 HOMOLOG"/>
    <property type="match status" value="1"/>
</dbReference>
<evidence type="ECO:0000259" key="2">
    <source>
        <dbReference type="Pfam" id="PF01965"/>
    </source>
</evidence>
<proteinExistence type="predicted"/>
<dbReference type="NCBIfam" id="TIGR01383">
    <property type="entry name" value="not_thiJ"/>
    <property type="match status" value="1"/>
</dbReference>